<dbReference type="STRING" id="525365.HMPREF0548_0171"/>
<organism evidence="3 4">
    <name type="scientific">Lactobacillus ultunensis DSM 16047</name>
    <dbReference type="NCBI Taxonomy" id="525365"/>
    <lineage>
        <taxon>Bacteria</taxon>
        <taxon>Bacillati</taxon>
        <taxon>Bacillota</taxon>
        <taxon>Bacilli</taxon>
        <taxon>Lactobacillales</taxon>
        <taxon>Lactobacillaceae</taxon>
        <taxon>Lactobacillus</taxon>
    </lineage>
</organism>
<feature type="transmembrane region" description="Helical" evidence="1">
    <location>
        <begin position="419"/>
        <end position="436"/>
    </location>
</feature>
<dbReference type="CDD" id="cd16015">
    <property type="entry name" value="LTA_synthase"/>
    <property type="match status" value="1"/>
</dbReference>
<dbReference type="GO" id="GO:0016787">
    <property type="term" value="F:hydrolase activity"/>
    <property type="evidence" value="ECO:0007669"/>
    <property type="project" value="UniProtKB-KW"/>
</dbReference>
<dbReference type="Proteomes" id="UP000005583">
    <property type="component" value="Unassembled WGS sequence"/>
</dbReference>
<protein>
    <submittedName>
        <fullName evidence="3">Arylsulfatase</fullName>
        <ecNumber evidence="3">3.1.6.-</ecNumber>
    </submittedName>
</protein>
<evidence type="ECO:0000256" key="1">
    <source>
        <dbReference type="SAM" id="Phobius"/>
    </source>
</evidence>
<proteinExistence type="predicted"/>
<gene>
    <name evidence="3" type="ORF">HMPREF0548_0171</name>
</gene>
<feature type="domain" description="Sulfatase N-terminal" evidence="2">
    <location>
        <begin position="602"/>
        <end position="896"/>
    </location>
</feature>
<keyword evidence="3" id="KW-0378">Hydrolase</keyword>
<dbReference type="SUPFAM" id="SSF53649">
    <property type="entry name" value="Alkaline phosphatase-like"/>
    <property type="match status" value="1"/>
</dbReference>
<keyword evidence="1" id="KW-0472">Membrane</keyword>
<feature type="transmembrane region" description="Helical" evidence="1">
    <location>
        <begin position="100"/>
        <end position="128"/>
    </location>
</feature>
<dbReference type="eggNOG" id="COG1368">
    <property type="taxonomic scope" value="Bacteria"/>
</dbReference>
<evidence type="ECO:0000259" key="2">
    <source>
        <dbReference type="Pfam" id="PF00884"/>
    </source>
</evidence>
<comment type="caution">
    <text evidence="3">The sequence shown here is derived from an EMBL/GenBank/DDBJ whole genome shotgun (WGS) entry which is preliminary data.</text>
</comment>
<evidence type="ECO:0000313" key="3">
    <source>
        <dbReference type="EMBL" id="EEJ72940.1"/>
    </source>
</evidence>
<name>C2EKH5_9LACO</name>
<keyword evidence="1" id="KW-0812">Transmembrane</keyword>
<dbReference type="InterPro" id="IPR017850">
    <property type="entry name" value="Alkaline_phosphatase_core_sf"/>
</dbReference>
<dbReference type="EMBL" id="ACGU01000012">
    <property type="protein sequence ID" value="EEJ72940.1"/>
    <property type="molecule type" value="Genomic_DNA"/>
</dbReference>
<feature type="transmembrane region" description="Helical" evidence="1">
    <location>
        <begin position="351"/>
        <end position="370"/>
    </location>
</feature>
<feature type="transmembrane region" description="Helical" evidence="1">
    <location>
        <begin position="192"/>
        <end position="211"/>
    </location>
</feature>
<reference evidence="3 4" key="1">
    <citation type="submission" date="2009-01" db="EMBL/GenBank/DDBJ databases">
        <authorList>
            <person name="Qin X."/>
            <person name="Bachman B."/>
            <person name="Battles P."/>
            <person name="Bell A."/>
            <person name="Bess C."/>
            <person name="Bickham C."/>
            <person name="Chaboub L."/>
            <person name="Chen D."/>
            <person name="Coyle M."/>
            <person name="Deiros D.R."/>
            <person name="Dinh H."/>
            <person name="Forbes L."/>
            <person name="Fowler G."/>
            <person name="Francisco L."/>
            <person name="Fu Q."/>
            <person name="Gubbala S."/>
            <person name="Hale W."/>
            <person name="Han Y."/>
            <person name="Hemphill L."/>
            <person name="Highlander S.K."/>
            <person name="Hirani K."/>
            <person name="Hogues M."/>
            <person name="Jackson L."/>
            <person name="Jakkamsetti A."/>
            <person name="Javaid M."/>
            <person name="Jiang H."/>
            <person name="Korchina V."/>
            <person name="Kovar C."/>
            <person name="Lara F."/>
            <person name="Lee S."/>
            <person name="Mata R."/>
            <person name="Mathew T."/>
            <person name="Moen C."/>
            <person name="Morales K."/>
            <person name="Munidasa M."/>
            <person name="Nazareth L."/>
            <person name="Ngo R."/>
            <person name="Nguyen L."/>
            <person name="Okwuonu G."/>
            <person name="Ongeri F."/>
            <person name="Patil S."/>
            <person name="Petrosino J."/>
            <person name="Pham C."/>
            <person name="Pham P."/>
            <person name="Pu L.-L."/>
            <person name="Puazo M."/>
            <person name="Raj R."/>
            <person name="Reid J."/>
            <person name="Rouhana J."/>
            <person name="Saada N."/>
            <person name="Shang Y."/>
            <person name="Simmons D."/>
            <person name="Thornton R."/>
            <person name="Warren J."/>
            <person name="Weissenberger G."/>
            <person name="Zhang J."/>
            <person name="Zhang L."/>
            <person name="Zhou C."/>
            <person name="Zhu D."/>
            <person name="Muzny D."/>
            <person name="Worley K."/>
            <person name="Gibbs R."/>
        </authorList>
    </citation>
    <scope>NUCLEOTIDE SEQUENCE [LARGE SCALE GENOMIC DNA]</scope>
    <source>
        <strain evidence="3 4">DSM 16047</strain>
    </source>
</reference>
<feature type="transmembrane region" description="Helical" evidence="1">
    <location>
        <begin position="164"/>
        <end position="180"/>
    </location>
</feature>
<dbReference type="Pfam" id="PF00884">
    <property type="entry name" value="Sulfatase"/>
    <property type="match status" value="1"/>
</dbReference>
<dbReference type="PATRIC" id="fig|525365.8.peg.352"/>
<evidence type="ECO:0000313" key="4">
    <source>
        <dbReference type="Proteomes" id="UP000005583"/>
    </source>
</evidence>
<feature type="transmembrane region" description="Helical" evidence="1">
    <location>
        <begin position="68"/>
        <end position="88"/>
    </location>
</feature>
<dbReference type="AlphaFoldDB" id="C2EKH5"/>
<feature type="transmembrane region" description="Helical" evidence="1">
    <location>
        <begin position="34"/>
        <end position="56"/>
    </location>
</feature>
<feature type="transmembrane region" description="Helical" evidence="1">
    <location>
        <begin position="390"/>
        <end position="412"/>
    </location>
</feature>
<feature type="transmembrane region" description="Helical" evidence="1">
    <location>
        <begin position="231"/>
        <end position="251"/>
    </location>
</feature>
<accession>C2EKH5</accession>
<sequence>MRKVIPKYLLWMLVSIFAFLQILGGQLNFMVLSFKGLSASILNNVFIILISLILGYKYSGKKIKPVNVFIYWILTVITLMIVYLAYWVRYPQNMNIWQLLHIFFPVLTSSSAMLTGLLCCILVQPYLYDLQARLSAKQNTLLLIALTLLGFTISVGKYPFDKSIYGLYLILFFAWGMFLAKIHTSRKLRISLIVSTIISLLVMVLGVYGFYAIYWYQRLERGKVVDWNYQLLSNITSPLVFIVTITLFLISEKAIKKLSVNNLIIFIPVIIFAQAKNDTFFLVRSFLPDHLNFIFSIVILLILDYGITFFYRRFILNFRSVKKLLSNNDDLLEFLSRFCHQLFNWIQKNKVTLLTLIWLLVLSFSSYLIVSDHLKISVLNNTSCNAITFLLAQESGTIVLTAIFLYVVFMLVYLILTRYWSSIILVSLLTIFWSIANKIKLNMRGDAIFPDDLNEVINVKTLIPMIDQKLILASGIVILLVIILDVFLEIKHPIKLTVSWKKKLVLGLLSILVLITPLHFNHKGNVIYYISRSFGNKPSFNNSKQDLQLHGPVFTFLDYIDQVHVMNEPKGYTKDSIDRINARYRKVAQEINRQRKNKLNKQTIVFNLSESFVDPYTFPEMKFKPGFVNPIKYIQSLKHTNTYGTMLSDGYGGGTGDMEWASLTGLSMGIFKTPVIPFVQIVPKHQFYPTIGMNFKYSSAIHPFNGTYYSRIEDYQRFKFNKFIYNGSKYPLIDQHKIDKSPYNSDFTAYSNGLKQIKDYPQGQFMNIITIQNHMPYNNWYSKNNYANLFSNKLLDEADKQQMATYIKGLNYTDKAVKRFINQIDKINKPITFVFYGDHYPKIIAQNYVAKYPIKMHSTRYFIYANKYAQEHGVKSKLTDKTSFVSASNFIAMTLAQTNSKVTPYQALLTRIWQELPTITVNYKGKKNPELINQLGRKVSSNKLNKKQRLLLRDYKLIQYDMTDGSAYSLKAEGFYK</sequence>
<keyword evidence="4" id="KW-1185">Reference proteome</keyword>
<feature type="transmembrane region" description="Helical" evidence="1">
    <location>
        <begin position="258"/>
        <end position="275"/>
    </location>
</feature>
<dbReference type="HOGENOM" id="CLU_012250_0_0_9"/>
<dbReference type="InterPro" id="IPR000917">
    <property type="entry name" value="Sulfatase_N"/>
</dbReference>
<feature type="transmembrane region" description="Helical" evidence="1">
    <location>
        <begin position="500"/>
        <end position="520"/>
    </location>
</feature>
<keyword evidence="1" id="KW-1133">Transmembrane helix</keyword>
<dbReference type="EC" id="3.1.6.-" evidence="3"/>
<feature type="transmembrane region" description="Helical" evidence="1">
    <location>
        <begin position="140"/>
        <end position="158"/>
    </location>
</feature>
<dbReference type="Gene3D" id="3.40.720.10">
    <property type="entry name" value="Alkaline Phosphatase, subunit A"/>
    <property type="match status" value="1"/>
</dbReference>
<feature type="transmembrane region" description="Helical" evidence="1">
    <location>
        <begin position="470"/>
        <end position="488"/>
    </location>
</feature>
<feature type="transmembrane region" description="Helical" evidence="1">
    <location>
        <begin position="290"/>
        <end position="311"/>
    </location>
</feature>